<protein>
    <submittedName>
        <fullName evidence="1">12876_t:CDS:1</fullName>
    </submittedName>
</protein>
<dbReference type="AlphaFoldDB" id="A0A9N9IM05"/>
<sequence length="66" mass="7455">TTSYLRSMNFYSTSENTSRKLEASELRERLVEAITSSVDKYGSGILEVKWADDTSFMEESSSYAKA</sequence>
<comment type="caution">
    <text evidence="1">The sequence shown here is derived from an EMBL/GenBank/DDBJ whole genome shotgun (WGS) entry which is preliminary data.</text>
</comment>
<evidence type="ECO:0000313" key="1">
    <source>
        <dbReference type="EMBL" id="CAG8741319.1"/>
    </source>
</evidence>
<evidence type="ECO:0000313" key="2">
    <source>
        <dbReference type="Proteomes" id="UP000789405"/>
    </source>
</evidence>
<name>A0A9N9IM05_9GLOM</name>
<keyword evidence="2" id="KW-1185">Reference proteome</keyword>
<proteinExistence type="predicted"/>
<dbReference type="EMBL" id="CAJVPY010013570">
    <property type="protein sequence ID" value="CAG8741319.1"/>
    <property type="molecule type" value="Genomic_DNA"/>
</dbReference>
<dbReference type="Proteomes" id="UP000789405">
    <property type="component" value="Unassembled WGS sequence"/>
</dbReference>
<accession>A0A9N9IM05</accession>
<reference evidence="1" key="1">
    <citation type="submission" date="2021-06" db="EMBL/GenBank/DDBJ databases">
        <authorList>
            <person name="Kallberg Y."/>
            <person name="Tangrot J."/>
            <person name="Rosling A."/>
        </authorList>
    </citation>
    <scope>NUCLEOTIDE SEQUENCE</scope>
    <source>
        <strain evidence="1">MA453B</strain>
    </source>
</reference>
<gene>
    <name evidence="1" type="ORF">DERYTH_LOCUS16030</name>
</gene>
<feature type="non-terminal residue" evidence="1">
    <location>
        <position position="1"/>
    </location>
</feature>
<organism evidence="1 2">
    <name type="scientific">Dentiscutata erythropus</name>
    <dbReference type="NCBI Taxonomy" id="1348616"/>
    <lineage>
        <taxon>Eukaryota</taxon>
        <taxon>Fungi</taxon>
        <taxon>Fungi incertae sedis</taxon>
        <taxon>Mucoromycota</taxon>
        <taxon>Glomeromycotina</taxon>
        <taxon>Glomeromycetes</taxon>
        <taxon>Diversisporales</taxon>
        <taxon>Gigasporaceae</taxon>
        <taxon>Dentiscutata</taxon>
    </lineage>
</organism>